<dbReference type="EMBL" id="JAMKPW020000014">
    <property type="protein sequence ID" value="KAK8211415.1"/>
    <property type="molecule type" value="Genomic_DNA"/>
</dbReference>
<protein>
    <submittedName>
        <fullName evidence="1">Uncharacterized protein</fullName>
    </submittedName>
</protein>
<dbReference type="Proteomes" id="UP001320706">
    <property type="component" value="Unassembled WGS sequence"/>
</dbReference>
<gene>
    <name evidence="1" type="ORF">M8818_003382</name>
</gene>
<accession>A0ACC3SGW4</accession>
<evidence type="ECO:0000313" key="1">
    <source>
        <dbReference type="EMBL" id="KAK8211415.1"/>
    </source>
</evidence>
<name>A0ACC3SGW4_9PEZI</name>
<comment type="caution">
    <text evidence="1">The sequence shown here is derived from an EMBL/GenBank/DDBJ whole genome shotgun (WGS) entry which is preliminary data.</text>
</comment>
<organism evidence="1 2">
    <name type="scientific">Zalaria obscura</name>
    <dbReference type="NCBI Taxonomy" id="2024903"/>
    <lineage>
        <taxon>Eukaryota</taxon>
        <taxon>Fungi</taxon>
        <taxon>Dikarya</taxon>
        <taxon>Ascomycota</taxon>
        <taxon>Pezizomycotina</taxon>
        <taxon>Dothideomycetes</taxon>
        <taxon>Dothideomycetidae</taxon>
        <taxon>Dothideales</taxon>
        <taxon>Zalariaceae</taxon>
        <taxon>Zalaria</taxon>
    </lineage>
</organism>
<keyword evidence="2" id="KW-1185">Reference proteome</keyword>
<proteinExistence type="predicted"/>
<evidence type="ECO:0000313" key="2">
    <source>
        <dbReference type="Proteomes" id="UP001320706"/>
    </source>
</evidence>
<reference evidence="1" key="1">
    <citation type="submission" date="2024-02" db="EMBL/GenBank/DDBJ databases">
        <title>Metagenome Assembled Genome of Zalaria obscura JY119.</title>
        <authorList>
            <person name="Vighnesh L."/>
            <person name="Jagadeeshwari U."/>
            <person name="Venkata Ramana C."/>
            <person name="Sasikala C."/>
        </authorList>
    </citation>
    <scope>NUCLEOTIDE SEQUENCE</scope>
    <source>
        <strain evidence="1">JY119</strain>
    </source>
</reference>
<sequence>MSKRPQDTQGGEDRYGGSGGVQTPDDVPKQATAAQLARRKPALSCEWSNASCHMALPAMSINSFASRSARNIPIPSLHTSAPAIASFKPITLATHTKHTTSHCLLRGPIMNPYSHYGHLEEGEDELGRAVSASKRRAGGPAPSEPQTPIRRQLSDNQKNALKANFAGRIKALKGRSGSSSPSTSNGMFSGGGGMSNGFGQPQQQQQQSPSFSFPGAPQQQNGFGGFGASGGSGAFGAPQPTPQASQSFPPFTAGSQSGGFNFSSDSSQGFSNPFASSNNAGQGSEANGSKPLFSGSLFNINAPGTPNGATSAPPTTFAFGQSATGASTPTAPASPFNFGTQNKQEQTPQPSTNGFSFGQQTNNNAQTSQAPQSPFQAAQSPAPAFSFGQNNSTQAPASPSPFGTSTTQPSSGFGASTQTQATPNPFGQSTQGQATPNPFGQSTQGQQQTNLFAQPTPSQDKPNLFAQPAQSQEKPNLFAQSTSSQEKPSLFSQSTQGQQQASTSAPSLFSTSATQQQSSAPATSTPATAPSQGGSVFGSPAPQKADAPTFSFGTPAPASDSVSLFSGLSSQKPSASPFNFGTPQQSTSASAPSLFASSASQQQTSTPAPAANPFANLTKPAQATPAAEEQKKDSASLSSRIESPAKKDVEQQSQAPQTNGKRKSPEPDTAAAPSPKPTTNGIFSGLSQNNTASPPTNIFGAASSQTTPASSGGLFSPQKTATSSEPSSGFGFMDNTSANKEPSASADVQSPNKPTFTPPTSFAPSASQNIFSAAKPASPAAQSETPAMPAVSVTAFSKTGAAKSVQVTKGQSTAVMLRNLNLSFRHFVEGADISNDWFDAVQYYVQERQKILGIQSAGGQQDTNTAQATASAQASSQQQNNTSPSKKRKQDETPEREDLTEKRSKGTDDVSYPSLSASSPAKPLSDTASIFDQILNSPSQKENGQEKAATAKPTFTPLTPQPPTNKSDAPAFGSQTAPPKSNPFANLAGVKTDAEKAAAAPQKPTFGSTTATTSSPFTIKPTASNATTSSSPFTIKPSTSSSAPTFGASASKPASGEALSASKPPTFGMPKFGGGGAMDFTKAFGAAASKNEEKEKAKRKAEDFDSDEDDAEEWERQDAERQRAKKQRLEEEAKGRKVKFVPGKGFVTTDEPASPSPEPSSKPAPAATNSNSVFGQPASQSAVNNPFAHLSAASSQAASNEPSDDEDENDAVEEAERTADQQKALPEPAESDADEDFNAALTKASGTPSKGLGDRMTVGADGKPERETPAENTPFKPSTSLFSGVSDNTWKQGSPLKFGSTTPAASPAKFDFGGAFGSTTPAGSPAKPAGASQSTETPKFSFGSTFGSPAADKQAGATTDSTGAQARPFAGLFGGAAAKTASAAPSTTSLFAPKPAGQTVGFNFGAKVGDASSTTGNSLAPSADASRATTPGMTTDAEGSAAESAAGEPDEAQNEPQRDLTALTPEELRTEDVAFERRGKALFYDKNSQPQWAPKGLGPVRLLINKETKKPRVILRQDPSGRVVVNKGLVKNKDFYTVVGAKNNSVKAVFPENDGTLGQWMIMLKTEEMAKELVEKLHAEIEKL</sequence>